<proteinExistence type="predicted"/>
<evidence type="ECO:0008006" key="3">
    <source>
        <dbReference type="Google" id="ProtNLM"/>
    </source>
</evidence>
<gene>
    <name evidence="1" type="ORF">HA050_20310</name>
</gene>
<keyword evidence="2" id="KW-1185">Reference proteome</keyword>
<dbReference type="RefSeq" id="WP_166830171.1">
    <property type="nucleotide sequence ID" value="NZ_JAAOLX010000015.1"/>
</dbReference>
<comment type="caution">
    <text evidence="1">The sequence shown here is derived from an EMBL/GenBank/DDBJ whole genome shotgun (WGS) entry which is preliminary data.</text>
</comment>
<organism evidence="1 2">
    <name type="scientific">Iodobacter violaceini</name>
    <dbReference type="NCBI Taxonomy" id="3044271"/>
    <lineage>
        <taxon>Bacteria</taxon>
        <taxon>Pseudomonadati</taxon>
        <taxon>Pseudomonadota</taxon>
        <taxon>Betaproteobacteria</taxon>
        <taxon>Neisseriales</taxon>
        <taxon>Chitinibacteraceae</taxon>
        <taxon>Iodobacter</taxon>
    </lineage>
</organism>
<evidence type="ECO:0000313" key="1">
    <source>
        <dbReference type="EMBL" id="NHQ88448.1"/>
    </source>
</evidence>
<evidence type="ECO:0000313" key="2">
    <source>
        <dbReference type="Proteomes" id="UP000712570"/>
    </source>
</evidence>
<dbReference type="Proteomes" id="UP000712570">
    <property type="component" value="Unassembled WGS sequence"/>
</dbReference>
<sequence length="310" mass="35708">MAFFFKGFRLNIAWKMSAGDESIRQYLRDKFFAKTSNGYWLAWHQDHLAEIAVLPPEHLVDQPCEWLHNAESIEAAIAMVESGHYSSLNSWERIKQRVKPLRPELEARIKACYPHGQLQHISKEQCNFTYIGPIQKALNTQLPVLGAQLEDNHFNQWSQLERIAKGHIFEVQQPNLPWPARLTWAKKTGKTYVSCYLTLSTVFPAYDLQYHIWSPVSDDAHGILIDNYSVGAWGAINQLIADCCGQFGLYPLSKDELNQIVPFVTEGMITDDEDDPDFDQLMSDEISKFEYSRSQEQCQCHVYCCLFQGH</sequence>
<reference evidence="1 2" key="1">
    <citation type="submission" date="2020-03" db="EMBL/GenBank/DDBJ databases">
        <title>Draft genome sequence of environmentally isolated violet-colored cultures.</title>
        <authorList>
            <person name="Wilson H.S."/>
        </authorList>
    </citation>
    <scope>NUCLEOTIDE SEQUENCE [LARGE SCALE GENOMIC DNA]</scope>
    <source>
        <strain evidence="1 2">HSC-16F04</strain>
    </source>
</reference>
<name>A0ABX0KUR7_9NEIS</name>
<protein>
    <recommendedName>
        <fullName evidence="3">YubB ferredoxin-like domain-containing protein</fullName>
    </recommendedName>
</protein>
<accession>A0ABX0KUR7</accession>
<dbReference type="EMBL" id="JAAOLX010000015">
    <property type="protein sequence ID" value="NHQ88448.1"/>
    <property type="molecule type" value="Genomic_DNA"/>
</dbReference>